<dbReference type="GO" id="GO:0006508">
    <property type="term" value="P:proteolysis"/>
    <property type="evidence" value="ECO:0007669"/>
    <property type="project" value="UniProtKB-KW"/>
</dbReference>
<dbReference type="EMBL" id="DXIE01000046">
    <property type="protein sequence ID" value="HIV62766.1"/>
    <property type="molecule type" value="Genomic_DNA"/>
</dbReference>
<evidence type="ECO:0000256" key="4">
    <source>
        <dbReference type="ARBA" id="ARBA00022670"/>
    </source>
</evidence>
<dbReference type="PANTHER" id="PTHR42837">
    <property type="entry name" value="REGULATOR OF SIGMA-E PROTEASE RSEP"/>
    <property type="match status" value="1"/>
</dbReference>
<dbReference type="SUPFAM" id="SSF50156">
    <property type="entry name" value="PDZ domain-like"/>
    <property type="match status" value="1"/>
</dbReference>
<comment type="cofactor">
    <cofactor evidence="1 11">
        <name>Zn(2+)</name>
        <dbReference type="ChEBI" id="CHEBI:29105"/>
    </cofactor>
</comment>
<keyword evidence="8 11" id="KW-1133">Transmembrane helix</keyword>
<organism evidence="13 14">
    <name type="scientific">Candidatus Butyricicoccus avistercoris</name>
    <dbReference type="NCBI Taxonomy" id="2838518"/>
    <lineage>
        <taxon>Bacteria</taxon>
        <taxon>Bacillati</taxon>
        <taxon>Bacillota</taxon>
        <taxon>Clostridia</taxon>
        <taxon>Eubacteriales</taxon>
        <taxon>Butyricicoccaceae</taxon>
        <taxon>Butyricicoccus</taxon>
    </lineage>
</organism>
<gene>
    <name evidence="13" type="primary">rseP</name>
    <name evidence="13" type="ORF">H9746_08015</name>
</gene>
<sequence>MSNLIGVILALIGFGVLIMVHEVGHLVAAKKSGVKVEEFWIGMGPQILKKQMGETTYYLRLLPIGGACVMEGEDSEAISERSFGKASRPRRFIILVAGVVMNFITGFLILLFIAPNVQNGQVISPTLEGFYEGFKYEGEDGLMVGDTFLEIDGYKINRRADVDKAITKGAADGKFDIVVERNGEKVEIKDLAMKPEIEDNGRKIYGLKFAMVDATIPMRLSLAFWDSVDMARLIWDSLGQLVSGQVGVDQLSGPVGVTAVMSQTVQFGIKPFLQLLAFISINLGVMNLLPIPALDGGRILFLIIEAIRRKPLSPKLEGYVNAAGLIFLLALMVYATGNDVLRLLG</sequence>
<comment type="similarity">
    <text evidence="3 11">Belongs to the peptidase M50B family.</text>
</comment>
<evidence type="ECO:0000313" key="13">
    <source>
        <dbReference type="EMBL" id="HIV62766.1"/>
    </source>
</evidence>
<dbReference type="Gene3D" id="2.30.42.10">
    <property type="match status" value="1"/>
</dbReference>
<evidence type="ECO:0000256" key="7">
    <source>
        <dbReference type="ARBA" id="ARBA00022833"/>
    </source>
</evidence>
<keyword evidence="4" id="KW-0645">Protease</keyword>
<accession>A0A9D1PIE8</accession>
<dbReference type="InterPro" id="IPR036034">
    <property type="entry name" value="PDZ_sf"/>
</dbReference>
<evidence type="ECO:0000313" key="14">
    <source>
        <dbReference type="Proteomes" id="UP000886808"/>
    </source>
</evidence>
<feature type="domain" description="Peptidase M50" evidence="12">
    <location>
        <begin position="10"/>
        <end position="331"/>
    </location>
</feature>
<dbReference type="InterPro" id="IPR008915">
    <property type="entry name" value="Peptidase_M50"/>
</dbReference>
<reference evidence="13" key="1">
    <citation type="journal article" date="2021" name="PeerJ">
        <title>Extensive microbial diversity within the chicken gut microbiome revealed by metagenomics and culture.</title>
        <authorList>
            <person name="Gilroy R."/>
            <person name="Ravi A."/>
            <person name="Getino M."/>
            <person name="Pursley I."/>
            <person name="Horton D.L."/>
            <person name="Alikhan N.F."/>
            <person name="Baker D."/>
            <person name="Gharbi K."/>
            <person name="Hall N."/>
            <person name="Watson M."/>
            <person name="Adriaenssens E.M."/>
            <person name="Foster-Nyarko E."/>
            <person name="Jarju S."/>
            <person name="Secka A."/>
            <person name="Antonio M."/>
            <person name="Oren A."/>
            <person name="Chaudhuri R.R."/>
            <person name="La Ragione R."/>
            <person name="Hildebrand F."/>
            <person name="Pallen M.J."/>
        </authorList>
    </citation>
    <scope>NUCLEOTIDE SEQUENCE</scope>
    <source>
        <strain evidence="13">CHK193-4272</strain>
    </source>
</reference>
<keyword evidence="11" id="KW-0479">Metal-binding</keyword>
<dbReference type="Pfam" id="PF02163">
    <property type="entry name" value="Peptidase_M50"/>
    <property type="match status" value="1"/>
</dbReference>
<evidence type="ECO:0000256" key="6">
    <source>
        <dbReference type="ARBA" id="ARBA00022801"/>
    </source>
</evidence>
<name>A0A9D1PIE8_9FIRM</name>
<dbReference type="EC" id="3.4.24.-" evidence="11"/>
<keyword evidence="10 11" id="KW-0472">Membrane</keyword>
<keyword evidence="6 11" id="KW-0378">Hydrolase</keyword>
<comment type="subcellular location">
    <subcellularLocation>
        <location evidence="2">Membrane</location>
        <topology evidence="2">Multi-pass membrane protein</topology>
    </subcellularLocation>
</comment>
<comment type="caution">
    <text evidence="13">The sequence shown here is derived from an EMBL/GenBank/DDBJ whole genome shotgun (WGS) entry which is preliminary data.</text>
</comment>
<protein>
    <recommendedName>
        <fullName evidence="11">Zinc metalloprotease</fullName>
        <ecNumber evidence="11">3.4.24.-</ecNumber>
    </recommendedName>
</protein>
<dbReference type="PANTHER" id="PTHR42837:SF2">
    <property type="entry name" value="MEMBRANE METALLOPROTEASE ARASP2, CHLOROPLASTIC-RELATED"/>
    <property type="match status" value="1"/>
</dbReference>
<keyword evidence="9 11" id="KW-0482">Metalloprotease</keyword>
<evidence type="ECO:0000256" key="9">
    <source>
        <dbReference type="ARBA" id="ARBA00023049"/>
    </source>
</evidence>
<evidence type="ECO:0000256" key="1">
    <source>
        <dbReference type="ARBA" id="ARBA00001947"/>
    </source>
</evidence>
<dbReference type="GO" id="GO:0046872">
    <property type="term" value="F:metal ion binding"/>
    <property type="evidence" value="ECO:0007669"/>
    <property type="project" value="UniProtKB-KW"/>
</dbReference>
<evidence type="ECO:0000256" key="11">
    <source>
        <dbReference type="RuleBase" id="RU362031"/>
    </source>
</evidence>
<dbReference type="CDD" id="cd06163">
    <property type="entry name" value="S2P-M50_PDZ_RseP-like"/>
    <property type="match status" value="1"/>
</dbReference>
<feature type="transmembrane region" description="Helical" evidence="11">
    <location>
        <begin position="316"/>
        <end position="335"/>
    </location>
</feature>
<evidence type="ECO:0000256" key="2">
    <source>
        <dbReference type="ARBA" id="ARBA00004141"/>
    </source>
</evidence>
<evidence type="ECO:0000256" key="8">
    <source>
        <dbReference type="ARBA" id="ARBA00022989"/>
    </source>
</evidence>
<dbReference type="GO" id="GO:0016020">
    <property type="term" value="C:membrane"/>
    <property type="evidence" value="ECO:0007669"/>
    <property type="project" value="UniProtKB-SubCell"/>
</dbReference>
<keyword evidence="5 11" id="KW-0812">Transmembrane</keyword>
<evidence type="ECO:0000256" key="10">
    <source>
        <dbReference type="ARBA" id="ARBA00023136"/>
    </source>
</evidence>
<feature type="transmembrane region" description="Helical" evidence="11">
    <location>
        <begin position="6"/>
        <end position="28"/>
    </location>
</feature>
<dbReference type="NCBIfam" id="TIGR00054">
    <property type="entry name" value="RIP metalloprotease RseP"/>
    <property type="match status" value="1"/>
</dbReference>
<proteinExistence type="inferred from homology"/>
<feature type="transmembrane region" description="Helical" evidence="11">
    <location>
        <begin position="92"/>
        <end position="114"/>
    </location>
</feature>
<dbReference type="InterPro" id="IPR004387">
    <property type="entry name" value="Pept_M50_Zn"/>
</dbReference>
<evidence type="ECO:0000259" key="12">
    <source>
        <dbReference type="Pfam" id="PF02163"/>
    </source>
</evidence>
<evidence type="ECO:0000256" key="3">
    <source>
        <dbReference type="ARBA" id="ARBA00007931"/>
    </source>
</evidence>
<evidence type="ECO:0000256" key="5">
    <source>
        <dbReference type="ARBA" id="ARBA00022692"/>
    </source>
</evidence>
<reference evidence="13" key="2">
    <citation type="submission" date="2021-04" db="EMBL/GenBank/DDBJ databases">
        <authorList>
            <person name="Gilroy R."/>
        </authorList>
    </citation>
    <scope>NUCLEOTIDE SEQUENCE</scope>
    <source>
        <strain evidence="13">CHK193-4272</strain>
    </source>
</reference>
<dbReference type="GO" id="GO:0004222">
    <property type="term" value="F:metalloendopeptidase activity"/>
    <property type="evidence" value="ECO:0007669"/>
    <property type="project" value="InterPro"/>
</dbReference>
<dbReference type="Proteomes" id="UP000886808">
    <property type="component" value="Unassembled WGS sequence"/>
</dbReference>
<dbReference type="AlphaFoldDB" id="A0A9D1PIE8"/>
<feature type="transmembrane region" description="Helical" evidence="11">
    <location>
        <begin position="272"/>
        <end position="295"/>
    </location>
</feature>
<keyword evidence="7 11" id="KW-0862">Zinc</keyword>